<dbReference type="Gene3D" id="3.30.420.340">
    <property type="entry name" value="UvrC, RNAse H endonuclease domain"/>
    <property type="match status" value="1"/>
</dbReference>
<evidence type="ECO:0000256" key="10">
    <source>
        <dbReference type="ARBA" id="ARBA00062841"/>
    </source>
</evidence>
<name>A0AAE9NPV5_9GAMM</name>
<evidence type="ECO:0000259" key="16">
    <source>
        <dbReference type="PROSITE" id="PS50165"/>
    </source>
</evidence>
<dbReference type="InterPro" id="IPR000305">
    <property type="entry name" value="GIY-YIG_endonuc"/>
</dbReference>
<dbReference type="SMART" id="SM00278">
    <property type="entry name" value="HhH1"/>
    <property type="match status" value="2"/>
</dbReference>
<dbReference type="FunFam" id="3.40.1440.10:FF:000001">
    <property type="entry name" value="UvrABC system protein C"/>
    <property type="match status" value="1"/>
</dbReference>
<dbReference type="InterPro" id="IPR050066">
    <property type="entry name" value="UvrABC_protein_C"/>
</dbReference>
<dbReference type="SMART" id="SM00465">
    <property type="entry name" value="GIYc"/>
    <property type="match status" value="1"/>
</dbReference>
<dbReference type="InterPro" id="IPR035901">
    <property type="entry name" value="GIY-YIG_endonuc_sf"/>
</dbReference>
<evidence type="ECO:0000256" key="9">
    <source>
        <dbReference type="ARBA" id="ARBA00061531"/>
    </source>
</evidence>
<dbReference type="InterPro" id="IPR001162">
    <property type="entry name" value="UvrC_RNase_H_dom"/>
</dbReference>
<organism evidence="17 18">
    <name type="scientific">Pectobacterium polonicum</name>
    <dbReference type="NCBI Taxonomy" id="2485124"/>
    <lineage>
        <taxon>Bacteria</taxon>
        <taxon>Pseudomonadati</taxon>
        <taxon>Pseudomonadota</taxon>
        <taxon>Gammaproteobacteria</taxon>
        <taxon>Enterobacterales</taxon>
        <taxon>Pectobacteriaceae</taxon>
        <taxon>Pectobacterium</taxon>
    </lineage>
</organism>
<feature type="domain" description="UvrC family homology region profile" evidence="16">
    <location>
        <begin position="254"/>
        <end position="479"/>
    </location>
</feature>
<evidence type="ECO:0000256" key="6">
    <source>
        <dbReference type="ARBA" id="ARBA00023204"/>
    </source>
</evidence>
<dbReference type="GO" id="GO:0009432">
    <property type="term" value="P:SOS response"/>
    <property type="evidence" value="ECO:0007669"/>
    <property type="project" value="UniProtKB-UniRule"/>
</dbReference>
<dbReference type="AlphaFoldDB" id="A0AAE9NPV5"/>
<feature type="domain" description="GIY-YIG" evidence="15">
    <location>
        <begin position="16"/>
        <end position="94"/>
    </location>
</feature>
<dbReference type="Gene3D" id="1.10.150.20">
    <property type="entry name" value="5' to 3' exonuclease, C-terminal subdomain"/>
    <property type="match status" value="1"/>
</dbReference>
<dbReference type="CDD" id="cd10434">
    <property type="entry name" value="GIY-YIG_UvrC_Cho"/>
    <property type="match status" value="1"/>
</dbReference>
<dbReference type="EMBL" id="CP090065">
    <property type="protein sequence ID" value="UVO06932.1"/>
    <property type="molecule type" value="Genomic_DNA"/>
</dbReference>
<comment type="similarity">
    <text evidence="9 13">Belongs to the UvrC family.</text>
</comment>
<sequence length="610" mass="67875">MSESFDASAFLKTVTSQPGVYRMYDAGNTVIYVGKAKDLKKRLASYFRSHVASRKTEALVKSINHIDVTITHTETEALLLEHNYIKLYQPRYNVLLRDDKSYPMIFLSGDAHPRLTVHRGAKHAKGEYFGPFPNGNAVRETLLLLQKLFPVRQCENSVYRNRSRPCLQYQIGRCLGPCVSGLVSEEDYQQQVEYVRLFLSGKDQQVLNQLISRMEAASHDLRFEDAARIRDQIQAVRRVTEKQFVSGDGEDLDVISVALDAGMACVYVLFIRQGKVLGSRSYFPKVPSGTELGEVVQTFVGQFYLQGSLGRTLPAEILLDFTLPDKDLLTESLTAVAGRKVQIQTKPRGDRARYLKLARTNAATALVTKLSQQSTIHQRLAALANVLQLPEIHRMECFDISHTMGEQTVASCVVFDANGPLRSEYRRYNISGITPGDDYAAMAQVLQRRYGKALDDSKIPDVIVIDGGKGQLGQAQTVFDSLQVSWDKNKPLLLGVAKGSDRKAGLETLFFEATGEGMALPADSPALHVIQHIRDDSHDHAIGGHRKKRAKVKNTSTLELIEGVGPKRRQTLLKYMGGLQPLMNASIEEIANVPGISHALAEKIFHALKH</sequence>
<dbReference type="InterPro" id="IPR038476">
    <property type="entry name" value="UvrC_RNase_H_dom_sf"/>
</dbReference>
<feature type="domain" description="UVR" evidence="14">
    <location>
        <begin position="204"/>
        <end position="239"/>
    </location>
</feature>
<dbReference type="PROSITE" id="PS50151">
    <property type="entry name" value="UVR"/>
    <property type="match status" value="1"/>
</dbReference>
<dbReference type="GO" id="GO:0003677">
    <property type="term" value="F:DNA binding"/>
    <property type="evidence" value="ECO:0007669"/>
    <property type="project" value="UniProtKB-UniRule"/>
</dbReference>
<proteinExistence type="inferred from homology"/>
<dbReference type="SUPFAM" id="SSF82771">
    <property type="entry name" value="GIY-YIG endonuclease"/>
    <property type="match status" value="1"/>
</dbReference>
<evidence type="ECO:0000256" key="3">
    <source>
        <dbReference type="ARBA" id="ARBA00022763"/>
    </source>
</evidence>
<dbReference type="Gene3D" id="3.40.1440.10">
    <property type="entry name" value="GIY-YIG endonuclease"/>
    <property type="match status" value="1"/>
</dbReference>
<dbReference type="SUPFAM" id="SSF46600">
    <property type="entry name" value="C-terminal UvrC-binding domain of UvrB"/>
    <property type="match status" value="1"/>
</dbReference>
<reference evidence="17" key="1">
    <citation type="submission" date="2021-12" db="EMBL/GenBank/DDBJ databases">
        <title>Genome sequence of novel Pectobacterium sp. causing blackleg.</title>
        <authorList>
            <person name="Wang J."/>
        </authorList>
    </citation>
    <scope>NUCLEOTIDE SEQUENCE</scope>
    <source>
        <strain evidence="17">BY21311</strain>
    </source>
</reference>
<dbReference type="NCBIfam" id="TIGR00194">
    <property type="entry name" value="uvrC"/>
    <property type="match status" value="1"/>
</dbReference>
<dbReference type="InterPro" id="IPR003583">
    <property type="entry name" value="Hlx-hairpin-Hlx_DNA-bd_motif"/>
</dbReference>
<protein>
    <recommendedName>
        <fullName evidence="11 13">UvrABC system protein C</fullName>
        <shortName evidence="13">Protein UvrC</shortName>
    </recommendedName>
    <alternativeName>
        <fullName evidence="12 13">Excinuclease ABC subunit C</fullName>
    </alternativeName>
</protein>
<dbReference type="InterPro" id="IPR004791">
    <property type="entry name" value="UvrC"/>
</dbReference>
<evidence type="ECO:0000259" key="14">
    <source>
        <dbReference type="PROSITE" id="PS50151"/>
    </source>
</evidence>
<comment type="subunit">
    <text evidence="10 13">Interacts with UvrB in an incision complex.</text>
</comment>
<dbReference type="InterPro" id="IPR010994">
    <property type="entry name" value="RuvA_2-like"/>
</dbReference>
<dbReference type="InterPro" id="IPR036876">
    <property type="entry name" value="UVR_dom_sf"/>
</dbReference>
<dbReference type="Gene3D" id="4.10.860.10">
    <property type="entry name" value="UVR domain"/>
    <property type="match status" value="1"/>
</dbReference>
<dbReference type="PANTHER" id="PTHR30562">
    <property type="entry name" value="UVRC/OXIDOREDUCTASE"/>
    <property type="match status" value="1"/>
</dbReference>
<evidence type="ECO:0000256" key="12">
    <source>
        <dbReference type="ARBA" id="ARBA00077138"/>
    </source>
</evidence>
<keyword evidence="5 13" id="KW-0267">Excision nuclease</keyword>
<keyword evidence="7 13" id="KW-0742">SOS response</keyword>
<evidence type="ECO:0000256" key="8">
    <source>
        <dbReference type="ARBA" id="ARBA00059452"/>
    </source>
</evidence>
<dbReference type="InterPro" id="IPR001943">
    <property type="entry name" value="UVR_dom"/>
</dbReference>
<comment type="function">
    <text evidence="8 13">The UvrABC repair system catalyzes the recognition and processing of DNA lesions. UvrC both incises the 5' and 3' sides of the lesion. The N-terminal half is responsible for the 3' incision and the C-terminal half is responsible for the 5' incision.</text>
</comment>
<dbReference type="GO" id="GO:0009381">
    <property type="term" value="F:excinuclease ABC activity"/>
    <property type="evidence" value="ECO:0007669"/>
    <property type="project" value="UniProtKB-UniRule"/>
</dbReference>
<keyword evidence="6 13" id="KW-0234">DNA repair</keyword>
<accession>A0AAE9NPV5</accession>
<dbReference type="InterPro" id="IPR047296">
    <property type="entry name" value="GIY-YIG_UvrC_Cho"/>
</dbReference>
<dbReference type="GO" id="GO:0009380">
    <property type="term" value="C:excinuclease repair complex"/>
    <property type="evidence" value="ECO:0007669"/>
    <property type="project" value="InterPro"/>
</dbReference>
<keyword evidence="2 13" id="KW-0963">Cytoplasm</keyword>
<evidence type="ECO:0000256" key="13">
    <source>
        <dbReference type="HAMAP-Rule" id="MF_00203"/>
    </source>
</evidence>
<dbReference type="Pfam" id="PF01541">
    <property type="entry name" value="GIY-YIG"/>
    <property type="match status" value="1"/>
</dbReference>
<dbReference type="FunFam" id="3.30.420.340:FF:000001">
    <property type="entry name" value="UvrABC system protein C"/>
    <property type="match status" value="1"/>
</dbReference>
<keyword evidence="3 13" id="KW-0227">DNA damage</keyword>
<comment type="subcellular location">
    <subcellularLocation>
        <location evidence="1 13">Cytoplasm</location>
    </subcellularLocation>
</comment>
<dbReference type="GO" id="GO:0005737">
    <property type="term" value="C:cytoplasm"/>
    <property type="evidence" value="ECO:0007669"/>
    <property type="project" value="UniProtKB-SubCell"/>
</dbReference>
<dbReference type="Pfam" id="PF22920">
    <property type="entry name" value="UvrC_RNaseH"/>
    <property type="match status" value="1"/>
</dbReference>
<gene>
    <name evidence="13 17" type="primary">uvrC</name>
    <name evidence="17" type="ORF">LW347_13530</name>
</gene>
<dbReference type="PROSITE" id="PS50165">
    <property type="entry name" value="UVRC"/>
    <property type="match status" value="1"/>
</dbReference>
<evidence type="ECO:0000256" key="1">
    <source>
        <dbReference type="ARBA" id="ARBA00004496"/>
    </source>
</evidence>
<keyword evidence="4 13" id="KW-0228">DNA excision</keyword>
<dbReference type="SUPFAM" id="SSF47781">
    <property type="entry name" value="RuvA domain 2-like"/>
    <property type="match status" value="1"/>
</dbReference>
<dbReference type="PANTHER" id="PTHR30562:SF1">
    <property type="entry name" value="UVRABC SYSTEM PROTEIN C"/>
    <property type="match status" value="1"/>
</dbReference>
<evidence type="ECO:0000256" key="5">
    <source>
        <dbReference type="ARBA" id="ARBA00022881"/>
    </source>
</evidence>
<dbReference type="Proteomes" id="UP001059272">
    <property type="component" value="Chromosome"/>
</dbReference>
<dbReference type="GO" id="GO:0006289">
    <property type="term" value="P:nucleotide-excision repair"/>
    <property type="evidence" value="ECO:0007669"/>
    <property type="project" value="UniProtKB-UniRule"/>
</dbReference>
<dbReference type="RefSeq" id="WP_258882585.1">
    <property type="nucleotide sequence ID" value="NZ_CP090065.1"/>
</dbReference>
<evidence type="ECO:0000256" key="2">
    <source>
        <dbReference type="ARBA" id="ARBA00022490"/>
    </source>
</evidence>
<evidence type="ECO:0000256" key="11">
    <source>
        <dbReference type="ARBA" id="ARBA00067419"/>
    </source>
</evidence>
<dbReference type="FunFam" id="4.10.860.10:FF:000002">
    <property type="entry name" value="UvrABC system protein C"/>
    <property type="match status" value="1"/>
</dbReference>
<dbReference type="Pfam" id="PF02151">
    <property type="entry name" value="UVR"/>
    <property type="match status" value="1"/>
</dbReference>
<dbReference type="NCBIfam" id="NF001824">
    <property type="entry name" value="PRK00558.1-5"/>
    <property type="match status" value="1"/>
</dbReference>
<dbReference type="FunFam" id="1.10.150.20:FF:000005">
    <property type="entry name" value="UvrABC system protein C"/>
    <property type="match status" value="1"/>
</dbReference>
<evidence type="ECO:0000256" key="7">
    <source>
        <dbReference type="ARBA" id="ARBA00023236"/>
    </source>
</evidence>
<dbReference type="HAMAP" id="MF_00203">
    <property type="entry name" value="UvrC"/>
    <property type="match status" value="1"/>
</dbReference>
<dbReference type="KEGG" id="ppoo:LW347_13530"/>
<evidence type="ECO:0000313" key="17">
    <source>
        <dbReference type="EMBL" id="UVO06932.1"/>
    </source>
</evidence>
<evidence type="ECO:0000256" key="4">
    <source>
        <dbReference type="ARBA" id="ARBA00022769"/>
    </source>
</evidence>
<dbReference type="Pfam" id="PF08459">
    <property type="entry name" value="UvrC_RNaseH_dom"/>
    <property type="match status" value="1"/>
</dbReference>
<dbReference type="PROSITE" id="PS50164">
    <property type="entry name" value="GIY_YIG"/>
    <property type="match status" value="1"/>
</dbReference>
<evidence type="ECO:0000259" key="15">
    <source>
        <dbReference type="PROSITE" id="PS50164"/>
    </source>
</evidence>
<dbReference type="Pfam" id="PF14520">
    <property type="entry name" value="HHH_5"/>
    <property type="match status" value="1"/>
</dbReference>
<evidence type="ECO:0000313" key="18">
    <source>
        <dbReference type="Proteomes" id="UP001059272"/>
    </source>
</evidence>